<proteinExistence type="predicted"/>
<reference evidence="2" key="1">
    <citation type="submission" date="2022-11" db="UniProtKB">
        <authorList>
            <consortium name="WormBaseParasite"/>
        </authorList>
    </citation>
    <scope>IDENTIFICATION</scope>
</reference>
<protein>
    <submittedName>
        <fullName evidence="2">Uncharacterized protein</fullName>
    </submittedName>
</protein>
<dbReference type="WBParaSite" id="nRc.2.0.1.t30604-RA">
    <property type="protein sequence ID" value="nRc.2.0.1.t30604-RA"/>
    <property type="gene ID" value="nRc.2.0.1.g30604"/>
</dbReference>
<name>A0A915JX53_ROMCU</name>
<accession>A0A915JX53</accession>
<keyword evidence="1" id="KW-1185">Reference proteome</keyword>
<sequence length="46" mass="5456">MESQFNSVSLVELPLFGLLVFQRWSILSIYFEYINYDDGVKLFYNG</sequence>
<organism evidence="1 2">
    <name type="scientific">Romanomermis culicivorax</name>
    <name type="common">Nematode worm</name>
    <dbReference type="NCBI Taxonomy" id="13658"/>
    <lineage>
        <taxon>Eukaryota</taxon>
        <taxon>Metazoa</taxon>
        <taxon>Ecdysozoa</taxon>
        <taxon>Nematoda</taxon>
        <taxon>Enoplea</taxon>
        <taxon>Dorylaimia</taxon>
        <taxon>Mermithida</taxon>
        <taxon>Mermithoidea</taxon>
        <taxon>Mermithidae</taxon>
        <taxon>Romanomermis</taxon>
    </lineage>
</organism>
<evidence type="ECO:0000313" key="2">
    <source>
        <dbReference type="WBParaSite" id="nRc.2.0.1.t30604-RA"/>
    </source>
</evidence>
<dbReference type="Proteomes" id="UP000887565">
    <property type="component" value="Unplaced"/>
</dbReference>
<evidence type="ECO:0000313" key="1">
    <source>
        <dbReference type="Proteomes" id="UP000887565"/>
    </source>
</evidence>
<dbReference type="AlphaFoldDB" id="A0A915JX53"/>